<proteinExistence type="predicted"/>
<evidence type="ECO:0000313" key="2">
    <source>
        <dbReference type="Proteomes" id="UP000239326"/>
    </source>
</evidence>
<protein>
    <submittedName>
        <fullName evidence="1">Uncharacterized protein</fullName>
    </submittedName>
</protein>
<sequence length="72" mass="8268">MINISTCNYGTHTAVHIRSGRRDLQLVMYSGQTVEECLAMHSRDLRRHASRIIAQTEFIERAQAQMKEKAHA</sequence>
<dbReference type="KEGG" id="simp:C6571_18820"/>
<dbReference type="RefSeq" id="WP_106448426.1">
    <property type="nucleotide sequence ID" value="NZ_CP027670.1"/>
</dbReference>
<reference evidence="1 2" key="1">
    <citation type="submission" date="2018-03" db="EMBL/GenBank/DDBJ databases">
        <title>Genome sequencing of Simplicispira sp.</title>
        <authorList>
            <person name="Kim S.-J."/>
            <person name="Heo J."/>
            <person name="Kwon S.-W."/>
        </authorList>
    </citation>
    <scope>NUCLEOTIDE SEQUENCE [LARGE SCALE GENOMIC DNA]</scope>
    <source>
        <strain evidence="1 2">SC1-8</strain>
        <plasmid evidence="1 2">unnamed1</plasmid>
    </source>
</reference>
<geneLocation type="plasmid" evidence="1 2">
    <name>unnamed1</name>
</geneLocation>
<accession>A0A2S0N5Q4</accession>
<keyword evidence="1" id="KW-0614">Plasmid</keyword>
<evidence type="ECO:0000313" key="1">
    <source>
        <dbReference type="EMBL" id="AVO43478.1"/>
    </source>
</evidence>
<dbReference type="Proteomes" id="UP000239326">
    <property type="component" value="Plasmid unnamed1"/>
</dbReference>
<organism evidence="1 2">
    <name type="scientific">Simplicispira suum</name>
    <dbReference type="NCBI Taxonomy" id="2109915"/>
    <lineage>
        <taxon>Bacteria</taxon>
        <taxon>Pseudomonadati</taxon>
        <taxon>Pseudomonadota</taxon>
        <taxon>Betaproteobacteria</taxon>
        <taxon>Burkholderiales</taxon>
        <taxon>Comamonadaceae</taxon>
        <taxon>Simplicispira</taxon>
    </lineage>
</organism>
<keyword evidence="2" id="KW-1185">Reference proteome</keyword>
<dbReference type="EMBL" id="CP027670">
    <property type="protein sequence ID" value="AVO43478.1"/>
    <property type="molecule type" value="Genomic_DNA"/>
</dbReference>
<dbReference type="AlphaFoldDB" id="A0A2S0N5Q4"/>
<gene>
    <name evidence="1" type="ORF">C6571_18820</name>
</gene>
<name>A0A2S0N5Q4_9BURK</name>